<keyword evidence="1" id="KW-0614">Plasmid</keyword>
<organism evidence="1">
    <name type="scientific">Acinetobacter nosocomialis</name>
    <dbReference type="NCBI Taxonomy" id="106654"/>
    <lineage>
        <taxon>Bacteria</taxon>
        <taxon>Pseudomonadati</taxon>
        <taxon>Pseudomonadota</taxon>
        <taxon>Gammaproteobacteria</taxon>
        <taxon>Moraxellales</taxon>
        <taxon>Moraxellaceae</taxon>
        <taxon>Acinetobacter</taxon>
        <taxon>Acinetobacter calcoaceticus/baumannii complex</taxon>
    </lineage>
</organism>
<reference evidence="1" key="1">
    <citation type="submission" date="2020-07" db="EMBL/GenBank/DDBJ databases">
        <title>A novel family of multi-drug resistance mega-plasmids in Acinetobacter species.</title>
        <authorList>
            <person name="Ghaly T.M."/>
            <person name="Sajjad A."/>
            <person name="Tetu S.G."/>
            <person name="Gillings M.R."/>
        </authorList>
    </citation>
    <scope>NUCLEOTIDE SEQUENCE</scope>
    <source>
        <strain evidence="1">WM98B</strain>
        <plasmid evidence="1">pWM98B</plasmid>
    </source>
</reference>
<sequence>MGCSLGVEACGFRPKQGGSRAARSAPRHGRLDGRDVDLVHRHHGFEGTPGLLAPRGYRLGQHARRDLPGKAPPVLAPAAGILCAAIADDGVPVAVGLFLVVGRDLERKGRGLRVRRAAVEAEARDARDGELHGQYVAGLAGRVIGGRAMDGRHPAVGEGRGVEAGGLLGVLVEPEADRVLVHGLSFRVEAVCAGQPLTPARRVAGSPT</sequence>
<name>A0A7S9DQG1_ACINO</name>
<protein>
    <submittedName>
        <fullName evidence="1">Uncharacterized protein</fullName>
    </submittedName>
</protein>
<proteinExistence type="predicted"/>
<dbReference type="AlphaFoldDB" id="A0A7S9DQG1"/>
<dbReference type="EMBL" id="MT742183">
    <property type="protein sequence ID" value="QPG01991.1"/>
    <property type="molecule type" value="Genomic_DNA"/>
</dbReference>
<gene>
    <name evidence="1" type="ORF">WM98B_00138</name>
</gene>
<geneLocation type="plasmid" evidence="1">
    <name>pWM98B</name>
</geneLocation>
<accession>A0A7S9DQG1</accession>
<evidence type="ECO:0000313" key="1">
    <source>
        <dbReference type="EMBL" id="QPG01991.1"/>
    </source>
</evidence>